<reference evidence="2" key="1">
    <citation type="submission" date="2020-11" db="EMBL/GenBank/DDBJ databases">
        <authorList>
            <consortium name="DOE Joint Genome Institute"/>
            <person name="Ahrendt S."/>
            <person name="Riley R."/>
            <person name="Andreopoulos W."/>
            <person name="Labutti K."/>
            <person name="Pangilinan J."/>
            <person name="Ruiz-Duenas F.J."/>
            <person name="Barrasa J.M."/>
            <person name="Sanchez-Garcia M."/>
            <person name="Camarero S."/>
            <person name="Miyauchi S."/>
            <person name="Serrano A."/>
            <person name="Linde D."/>
            <person name="Babiker R."/>
            <person name="Drula E."/>
            <person name="Ayuso-Fernandez I."/>
            <person name="Pacheco R."/>
            <person name="Padilla G."/>
            <person name="Ferreira P."/>
            <person name="Barriuso J."/>
            <person name="Kellner H."/>
            <person name="Castanera R."/>
            <person name="Alfaro M."/>
            <person name="Ramirez L."/>
            <person name="Pisabarro A.G."/>
            <person name="Kuo A."/>
            <person name="Tritt A."/>
            <person name="Lipzen A."/>
            <person name="He G."/>
            <person name="Yan M."/>
            <person name="Ng V."/>
            <person name="Cullen D."/>
            <person name="Martin F."/>
            <person name="Rosso M.-N."/>
            <person name="Henrissat B."/>
            <person name="Hibbett D."/>
            <person name="Martinez A.T."/>
            <person name="Grigoriev I.V."/>
        </authorList>
    </citation>
    <scope>NUCLEOTIDE SEQUENCE</scope>
    <source>
        <strain evidence="2">CIRM-BRFM 674</strain>
    </source>
</reference>
<feature type="region of interest" description="Disordered" evidence="1">
    <location>
        <begin position="194"/>
        <end position="214"/>
    </location>
</feature>
<keyword evidence="3" id="KW-1185">Reference proteome</keyword>
<evidence type="ECO:0000256" key="1">
    <source>
        <dbReference type="SAM" id="MobiDB-lite"/>
    </source>
</evidence>
<gene>
    <name evidence="2" type="ORF">BDN70DRAFT_931624</name>
</gene>
<evidence type="ECO:0000313" key="3">
    <source>
        <dbReference type="Proteomes" id="UP000807469"/>
    </source>
</evidence>
<name>A0A9P6CVD1_9AGAR</name>
<protein>
    <recommendedName>
        <fullName evidence="4">F-box domain-containing protein</fullName>
    </recommendedName>
</protein>
<dbReference type="Proteomes" id="UP000807469">
    <property type="component" value="Unassembled WGS sequence"/>
</dbReference>
<evidence type="ECO:0000313" key="2">
    <source>
        <dbReference type="EMBL" id="KAF9480607.1"/>
    </source>
</evidence>
<sequence>MNSESNQIAIAPAPASTLPFDVLNHIFLYCIPTPPLECIQPNNKIAPLLLCHVCSSWRQTALAAPSLWSHLYIRLPILWGVIECPKPVIWQKRDFRHSMECLLFWMKNQGSIAPFIRIGFDKPVDNSKLSTFWLYEGDKGMALPSKILQFFVQYLSSAQYLDVGFFSQHLFKQDGDKRFKSECPNLHSLVMRYPDDDSDNEEEGGSEHESDTSDDGLHYIHDMRLVPPCVPPTVRRISIYQDKPPLESFNDWSNITHLSLQGTILSVSTWFTFIRGFPSLQWGNFNVAVLEEFFITAPASMILHSLKTLSINVDTYSSIGIEYPLTFAFINLELPAVESLALRSEAEKWRHSKAIKDVNGVLKLAPAVKKLALGPEFIHGIRSNVKIFNKKHFEGEQPLSIIAPQLIHLELDLCFDYEDIFDERDHFAERVVHWQDLFFSTHWLDLSSPQNTVRTVSIYPKQFAPYDPFTNPVPIRNAVRKAIEEYAKKAHNVEFRFLMWDDRETSPKGWKTWI</sequence>
<comment type="caution">
    <text evidence="2">The sequence shown here is derived from an EMBL/GenBank/DDBJ whole genome shotgun (WGS) entry which is preliminary data.</text>
</comment>
<evidence type="ECO:0008006" key="4">
    <source>
        <dbReference type="Google" id="ProtNLM"/>
    </source>
</evidence>
<proteinExistence type="predicted"/>
<accession>A0A9P6CVD1</accession>
<organism evidence="2 3">
    <name type="scientific">Pholiota conissans</name>
    <dbReference type="NCBI Taxonomy" id="109636"/>
    <lineage>
        <taxon>Eukaryota</taxon>
        <taxon>Fungi</taxon>
        <taxon>Dikarya</taxon>
        <taxon>Basidiomycota</taxon>
        <taxon>Agaricomycotina</taxon>
        <taxon>Agaricomycetes</taxon>
        <taxon>Agaricomycetidae</taxon>
        <taxon>Agaricales</taxon>
        <taxon>Agaricineae</taxon>
        <taxon>Strophariaceae</taxon>
        <taxon>Pholiota</taxon>
    </lineage>
</organism>
<dbReference type="EMBL" id="MU155192">
    <property type="protein sequence ID" value="KAF9480607.1"/>
    <property type="molecule type" value="Genomic_DNA"/>
</dbReference>
<dbReference type="AlphaFoldDB" id="A0A9P6CVD1"/>
<dbReference type="OrthoDB" id="2269034at2759"/>
<feature type="compositionally biased region" description="Basic and acidic residues" evidence="1">
    <location>
        <begin position="205"/>
        <end position="214"/>
    </location>
</feature>